<dbReference type="Ensembl" id="ENSUPAT00010015279.1">
    <property type="protein sequence ID" value="ENSUPAP00010013335.1"/>
    <property type="gene ID" value="ENSUPAG00010010787.1"/>
</dbReference>
<organism evidence="13 14">
    <name type="scientific">Urocitellus parryii</name>
    <name type="common">Arctic ground squirrel</name>
    <name type="synonym">Spermophilus parryii</name>
    <dbReference type="NCBI Taxonomy" id="9999"/>
    <lineage>
        <taxon>Eukaryota</taxon>
        <taxon>Metazoa</taxon>
        <taxon>Chordata</taxon>
        <taxon>Craniata</taxon>
        <taxon>Vertebrata</taxon>
        <taxon>Euteleostomi</taxon>
        <taxon>Mammalia</taxon>
        <taxon>Eutheria</taxon>
        <taxon>Euarchontoglires</taxon>
        <taxon>Glires</taxon>
        <taxon>Rodentia</taxon>
        <taxon>Sciuromorpha</taxon>
        <taxon>Sciuridae</taxon>
        <taxon>Xerinae</taxon>
        <taxon>Marmotini</taxon>
        <taxon>Urocitellus</taxon>
    </lineage>
</organism>
<dbReference type="GeneTree" id="ENSGT00940000162852"/>
<dbReference type="SUPFAM" id="SSF81321">
    <property type="entry name" value="Family A G protein-coupled receptor-like"/>
    <property type="match status" value="1"/>
</dbReference>
<feature type="transmembrane region" description="Helical" evidence="11">
    <location>
        <begin position="238"/>
        <end position="261"/>
    </location>
</feature>
<dbReference type="PRINTS" id="PR00245">
    <property type="entry name" value="OLFACTORYR"/>
</dbReference>
<evidence type="ECO:0000256" key="8">
    <source>
        <dbReference type="ARBA" id="ARBA00023224"/>
    </source>
</evidence>
<dbReference type="PRINTS" id="PR00237">
    <property type="entry name" value="GPCRRHODOPSN"/>
</dbReference>
<evidence type="ECO:0000256" key="6">
    <source>
        <dbReference type="ARBA" id="ARBA00023136"/>
    </source>
</evidence>
<evidence type="ECO:0000256" key="2">
    <source>
        <dbReference type="ARBA" id="ARBA00022475"/>
    </source>
</evidence>
<dbReference type="GO" id="GO:0005886">
    <property type="term" value="C:plasma membrane"/>
    <property type="evidence" value="ECO:0007669"/>
    <property type="project" value="UniProtKB-SubCell"/>
</dbReference>
<feature type="domain" description="G-protein coupled receptors family 1 profile" evidence="12">
    <location>
        <begin position="37"/>
        <end position="290"/>
    </location>
</feature>
<keyword evidence="11" id="KW-0716">Sensory transduction</keyword>
<keyword evidence="7 10" id="KW-0675">Receptor</keyword>
<dbReference type="PANTHER" id="PTHR48001">
    <property type="entry name" value="OLFACTORY RECEPTOR"/>
    <property type="match status" value="1"/>
</dbReference>
<dbReference type="PROSITE" id="PS00237">
    <property type="entry name" value="G_PROTEIN_RECEP_F1_1"/>
    <property type="match status" value="1"/>
</dbReference>
<dbReference type="AlphaFoldDB" id="A0A8D2HHG8"/>
<comment type="function">
    <text evidence="9">Possible taste receptor.</text>
</comment>
<sequence>VALMFSSRSHQVSGLIPRSNVTIVSEFLLLGLSEVPGHQPLLFSLFLSMHLVAVVGNLLIILTIASLSCVDVCFTSVTVLKMLLNIQTQSQSIPYVGCLTQMYFLILFLELDNVLLAMMAYDRFVAICHPLHYAATMSPKFCVTSLSVALIVTNIYPLVHTLLMDTLSFCASVRIQHIFCELYALLKLSCSDIHVNELVVYTLGSLLFVTPFLLISLSYMLIFSAILRLHSSQSKMKAFSTCSSHLAEVSLFYGTLFGIYLRPSSSYTVEDSVATVLYAVVAPMLNPFIYSLRNKDMKGALRGLFSWSNVWFW</sequence>
<evidence type="ECO:0000313" key="14">
    <source>
        <dbReference type="Proteomes" id="UP000694417"/>
    </source>
</evidence>
<feature type="transmembrane region" description="Helical" evidence="11">
    <location>
        <begin position="51"/>
        <end position="80"/>
    </location>
</feature>
<dbReference type="InterPro" id="IPR017452">
    <property type="entry name" value="GPCR_Rhodpsn_7TM"/>
</dbReference>
<feature type="transmembrane region" description="Helical" evidence="11">
    <location>
        <begin position="273"/>
        <end position="292"/>
    </location>
</feature>
<dbReference type="Pfam" id="PF13853">
    <property type="entry name" value="7tm_4"/>
    <property type="match status" value="1"/>
</dbReference>
<dbReference type="FunFam" id="1.20.1070.10:FF:000015">
    <property type="entry name" value="Olfactory receptor"/>
    <property type="match status" value="1"/>
</dbReference>
<dbReference type="PROSITE" id="PS50262">
    <property type="entry name" value="G_PROTEIN_RECEP_F1_2"/>
    <property type="match status" value="1"/>
</dbReference>
<feature type="transmembrane region" description="Helical" evidence="11">
    <location>
        <begin position="141"/>
        <end position="159"/>
    </location>
</feature>
<evidence type="ECO:0000256" key="9">
    <source>
        <dbReference type="ARBA" id="ARBA00053672"/>
    </source>
</evidence>
<dbReference type="InterPro" id="IPR000276">
    <property type="entry name" value="GPCR_Rhodpsn"/>
</dbReference>
<evidence type="ECO:0000259" key="12">
    <source>
        <dbReference type="PROSITE" id="PS50262"/>
    </source>
</evidence>
<feature type="transmembrane region" description="Helical" evidence="11">
    <location>
        <begin position="198"/>
        <end position="226"/>
    </location>
</feature>
<keyword evidence="11" id="KW-0552">Olfaction</keyword>
<protein>
    <recommendedName>
        <fullName evidence="11">Olfactory receptor</fullName>
    </recommendedName>
</protein>
<dbReference type="Gene3D" id="1.20.1070.10">
    <property type="entry name" value="Rhodopsin 7-helix transmembrane proteins"/>
    <property type="match status" value="1"/>
</dbReference>
<evidence type="ECO:0000256" key="3">
    <source>
        <dbReference type="ARBA" id="ARBA00022692"/>
    </source>
</evidence>
<keyword evidence="6 11" id="KW-0472">Membrane</keyword>
<dbReference type="Proteomes" id="UP000694417">
    <property type="component" value="Unplaced"/>
</dbReference>
<keyword evidence="2 11" id="KW-1003">Cell membrane</keyword>
<evidence type="ECO:0000256" key="1">
    <source>
        <dbReference type="ARBA" id="ARBA00004651"/>
    </source>
</evidence>
<comment type="subcellular location">
    <subcellularLocation>
        <location evidence="1 11">Cell membrane</location>
        <topology evidence="1 11">Multi-pass membrane protein</topology>
    </subcellularLocation>
</comment>
<feature type="transmembrane region" description="Helical" evidence="11">
    <location>
        <begin position="92"/>
        <end position="109"/>
    </location>
</feature>
<evidence type="ECO:0000256" key="11">
    <source>
        <dbReference type="RuleBase" id="RU363047"/>
    </source>
</evidence>
<reference evidence="13" key="2">
    <citation type="submission" date="2025-09" db="UniProtKB">
        <authorList>
            <consortium name="Ensembl"/>
        </authorList>
    </citation>
    <scope>IDENTIFICATION</scope>
</reference>
<accession>A0A8D2HHG8</accession>
<keyword evidence="4 11" id="KW-1133">Transmembrane helix</keyword>
<dbReference type="GO" id="GO:0004930">
    <property type="term" value="F:G protein-coupled receptor activity"/>
    <property type="evidence" value="ECO:0007669"/>
    <property type="project" value="UniProtKB-KW"/>
</dbReference>
<keyword evidence="5 10" id="KW-0297">G-protein coupled receptor</keyword>
<reference evidence="13" key="1">
    <citation type="submission" date="2025-08" db="UniProtKB">
        <authorList>
            <consortium name="Ensembl"/>
        </authorList>
    </citation>
    <scope>IDENTIFICATION</scope>
</reference>
<comment type="similarity">
    <text evidence="10">Belongs to the G-protein coupled receptor 1 family.</text>
</comment>
<evidence type="ECO:0000256" key="7">
    <source>
        <dbReference type="ARBA" id="ARBA00023170"/>
    </source>
</evidence>
<keyword evidence="8 10" id="KW-0807">Transducer</keyword>
<dbReference type="GO" id="GO:0004984">
    <property type="term" value="F:olfactory receptor activity"/>
    <property type="evidence" value="ECO:0007669"/>
    <property type="project" value="InterPro"/>
</dbReference>
<evidence type="ECO:0000256" key="4">
    <source>
        <dbReference type="ARBA" id="ARBA00022989"/>
    </source>
</evidence>
<evidence type="ECO:0000256" key="5">
    <source>
        <dbReference type="ARBA" id="ARBA00023040"/>
    </source>
</evidence>
<dbReference type="InterPro" id="IPR000725">
    <property type="entry name" value="Olfact_rcpt"/>
</dbReference>
<evidence type="ECO:0000256" key="10">
    <source>
        <dbReference type="RuleBase" id="RU000688"/>
    </source>
</evidence>
<evidence type="ECO:0000313" key="13">
    <source>
        <dbReference type="Ensembl" id="ENSUPAP00010013335.1"/>
    </source>
</evidence>
<name>A0A8D2HHG8_UROPR</name>
<keyword evidence="3 10" id="KW-0812">Transmembrane</keyword>
<proteinExistence type="inferred from homology"/>
<keyword evidence="14" id="KW-1185">Reference proteome</keyword>